<dbReference type="SMART" id="SM00822">
    <property type="entry name" value="PKS_KR"/>
    <property type="match status" value="1"/>
</dbReference>
<evidence type="ECO:0000256" key="1">
    <source>
        <dbReference type="ARBA" id="ARBA00006484"/>
    </source>
</evidence>
<proteinExistence type="inferred from homology"/>
<dbReference type="InterPro" id="IPR057326">
    <property type="entry name" value="KR_dom"/>
</dbReference>
<evidence type="ECO:0000256" key="2">
    <source>
        <dbReference type="ARBA" id="ARBA00023002"/>
    </source>
</evidence>
<dbReference type="AlphaFoldDB" id="A0A6P1BNG9"/>
<dbReference type="PROSITE" id="PS00061">
    <property type="entry name" value="ADH_SHORT"/>
    <property type="match status" value="1"/>
</dbReference>
<dbReference type="Pfam" id="PF00106">
    <property type="entry name" value="adh_short"/>
    <property type="match status" value="1"/>
</dbReference>
<dbReference type="InterPro" id="IPR002347">
    <property type="entry name" value="SDR_fam"/>
</dbReference>
<dbReference type="SUPFAM" id="SSF51735">
    <property type="entry name" value="NAD(P)-binding Rossmann-fold domains"/>
    <property type="match status" value="1"/>
</dbReference>
<feature type="domain" description="Ketoreductase" evidence="4">
    <location>
        <begin position="7"/>
        <end position="181"/>
    </location>
</feature>
<dbReference type="InterPro" id="IPR036291">
    <property type="entry name" value="NAD(P)-bd_dom_sf"/>
</dbReference>
<dbReference type="PANTHER" id="PTHR43669:SF3">
    <property type="entry name" value="ALCOHOL DEHYDROGENASE, PUTATIVE (AFU_ORTHOLOGUE AFUA_3G03445)-RELATED"/>
    <property type="match status" value="1"/>
</dbReference>
<feature type="non-terminal residue" evidence="5">
    <location>
        <position position="209"/>
    </location>
</feature>
<dbReference type="Proteomes" id="UP000468531">
    <property type="component" value="Unassembled WGS sequence"/>
</dbReference>
<dbReference type="FunFam" id="3.40.50.720:FF:000084">
    <property type="entry name" value="Short-chain dehydrogenase reductase"/>
    <property type="match status" value="1"/>
</dbReference>
<evidence type="ECO:0000256" key="3">
    <source>
        <dbReference type="RuleBase" id="RU000363"/>
    </source>
</evidence>
<dbReference type="PANTHER" id="PTHR43669">
    <property type="entry name" value="5-KETO-D-GLUCONATE 5-REDUCTASE"/>
    <property type="match status" value="1"/>
</dbReference>
<dbReference type="GO" id="GO:0016491">
    <property type="term" value="F:oxidoreductase activity"/>
    <property type="evidence" value="ECO:0007669"/>
    <property type="project" value="UniProtKB-KW"/>
</dbReference>
<name>A0A6P1BNG9_9BRAD</name>
<sequence>MNVLRDKTALITGGASGIGLAAAKLFAANGARVIITARTQSALDAAVAEVGDGAIAIQGDVSNLAHHDQIAEDIRRRFGKLDIYFANAGVIAIKPSSQVSVDEFDTQLAINVRGAFFGVQKVAPLLRHGGSIILTSSIASNKVLEGHAVYAGSKAAIEAFARSWALEFSSRGIRVNVLSPGPGNTPRILNMGIPENQMRACHGRIGEAI</sequence>
<accession>A0A6P1BNG9</accession>
<organism evidence="5 6">
    <name type="scientific">Bradyrhizobium uaiense</name>
    <dbReference type="NCBI Taxonomy" id="2594946"/>
    <lineage>
        <taxon>Bacteria</taxon>
        <taxon>Pseudomonadati</taxon>
        <taxon>Pseudomonadota</taxon>
        <taxon>Alphaproteobacteria</taxon>
        <taxon>Hyphomicrobiales</taxon>
        <taxon>Nitrobacteraceae</taxon>
        <taxon>Bradyrhizobium</taxon>
    </lineage>
</organism>
<dbReference type="EMBL" id="VKHP01000120">
    <property type="protein sequence ID" value="NEU99180.1"/>
    <property type="molecule type" value="Genomic_DNA"/>
</dbReference>
<evidence type="ECO:0000313" key="6">
    <source>
        <dbReference type="Proteomes" id="UP000468531"/>
    </source>
</evidence>
<comment type="similarity">
    <text evidence="1 3">Belongs to the short-chain dehydrogenases/reductases (SDR) family.</text>
</comment>
<gene>
    <name evidence="5" type="ORF">FNJ47_25965</name>
</gene>
<evidence type="ECO:0000259" key="4">
    <source>
        <dbReference type="SMART" id="SM00822"/>
    </source>
</evidence>
<dbReference type="PRINTS" id="PR00080">
    <property type="entry name" value="SDRFAMILY"/>
</dbReference>
<keyword evidence="6" id="KW-1185">Reference proteome</keyword>
<dbReference type="PRINTS" id="PR00081">
    <property type="entry name" value="GDHRDH"/>
</dbReference>
<evidence type="ECO:0000313" key="5">
    <source>
        <dbReference type="EMBL" id="NEU99180.1"/>
    </source>
</evidence>
<keyword evidence="2" id="KW-0560">Oxidoreductase</keyword>
<dbReference type="Gene3D" id="3.40.50.720">
    <property type="entry name" value="NAD(P)-binding Rossmann-like Domain"/>
    <property type="match status" value="1"/>
</dbReference>
<reference evidence="5 6" key="1">
    <citation type="journal article" date="2020" name="Arch. Microbiol.">
        <title>Bradyrhizobium uaiense sp. nov., a new highly efficient cowpea symbiont.</title>
        <authorList>
            <person name="Cabral Michel D."/>
            <person name="Azarias Guimaraes A."/>
            <person name="Martins da Costa E."/>
            <person name="Soares de Carvalho T."/>
            <person name="Balsanelli E."/>
            <person name="Willems A."/>
            <person name="Maltempi de Souza E."/>
            <person name="de Souza Moreira F.M."/>
        </authorList>
    </citation>
    <scope>NUCLEOTIDE SEQUENCE [LARGE SCALE GENOMIC DNA]</scope>
    <source>
        <strain evidence="5 6">UFLA 03-164</strain>
    </source>
</reference>
<dbReference type="CDD" id="cd05233">
    <property type="entry name" value="SDR_c"/>
    <property type="match status" value="1"/>
</dbReference>
<dbReference type="InterPro" id="IPR020904">
    <property type="entry name" value="Sc_DH/Rdtase_CS"/>
</dbReference>
<comment type="caution">
    <text evidence="5">The sequence shown here is derived from an EMBL/GenBank/DDBJ whole genome shotgun (WGS) entry which is preliminary data.</text>
</comment>
<protein>
    <submittedName>
        <fullName evidence="5">SDR family NAD(P)-dependent oxidoreductase</fullName>
    </submittedName>
</protein>